<dbReference type="EMBL" id="JACEIK010000123">
    <property type="protein sequence ID" value="MCD7450268.1"/>
    <property type="molecule type" value="Genomic_DNA"/>
</dbReference>
<accession>A0ABS8RUP9</accession>
<name>A0ABS8RUP9_DATST</name>
<comment type="caution">
    <text evidence="1">The sequence shown here is derived from an EMBL/GenBank/DDBJ whole genome shotgun (WGS) entry which is preliminary data.</text>
</comment>
<sequence length="81" mass="9689">ENQAYVQHTNEENNDELMSIRLDRAKECRDLALIRMMAQKQRIEKYYNRRTKHRFFQEGDLVLQNLTENTGDKNSCKLGLN</sequence>
<evidence type="ECO:0000313" key="2">
    <source>
        <dbReference type="Proteomes" id="UP000823775"/>
    </source>
</evidence>
<keyword evidence="2" id="KW-1185">Reference proteome</keyword>
<dbReference type="Proteomes" id="UP000823775">
    <property type="component" value="Unassembled WGS sequence"/>
</dbReference>
<organism evidence="1 2">
    <name type="scientific">Datura stramonium</name>
    <name type="common">Jimsonweed</name>
    <name type="synonym">Common thornapple</name>
    <dbReference type="NCBI Taxonomy" id="4076"/>
    <lineage>
        <taxon>Eukaryota</taxon>
        <taxon>Viridiplantae</taxon>
        <taxon>Streptophyta</taxon>
        <taxon>Embryophyta</taxon>
        <taxon>Tracheophyta</taxon>
        <taxon>Spermatophyta</taxon>
        <taxon>Magnoliopsida</taxon>
        <taxon>eudicotyledons</taxon>
        <taxon>Gunneridae</taxon>
        <taxon>Pentapetalae</taxon>
        <taxon>asterids</taxon>
        <taxon>lamiids</taxon>
        <taxon>Solanales</taxon>
        <taxon>Solanaceae</taxon>
        <taxon>Solanoideae</taxon>
        <taxon>Datureae</taxon>
        <taxon>Datura</taxon>
    </lineage>
</organism>
<protein>
    <submittedName>
        <fullName evidence="1">Uncharacterized protein</fullName>
    </submittedName>
</protein>
<evidence type="ECO:0000313" key="1">
    <source>
        <dbReference type="EMBL" id="MCD7450268.1"/>
    </source>
</evidence>
<gene>
    <name evidence="1" type="ORF">HAX54_004879</name>
</gene>
<feature type="non-terminal residue" evidence="1">
    <location>
        <position position="1"/>
    </location>
</feature>
<reference evidence="1 2" key="1">
    <citation type="journal article" date="2021" name="BMC Genomics">
        <title>Datura genome reveals duplications of psychoactive alkaloid biosynthetic genes and high mutation rate following tissue culture.</title>
        <authorList>
            <person name="Rajewski A."/>
            <person name="Carter-House D."/>
            <person name="Stajich J."/>
            <person name="Litt A."/>
        </authorList>
    </citation>
    <scope>NUCLEOTIDE SEQUENCE [LARGE SCALE GENOMIC DNA]</scope>
    <source>
        <strain evidence="1">AR-01</strain>
    </source>
</reference>
<proteinExistence type="predicted"/>